<proteinExistence type="predicted"/>
<comment type="caution">
    <text evidence="1">The sequence shown here is derived from an EMBL/GenBank/DDBJ whole genome shotgun (WGS) entry which is preliminary data.</text>
</comment>
<organism evidence="1 2">
    <name type="scientific">Entomophthora muscae</name>
    <dbReference type="NCBI Taxonomy" id="34485"/>
    <lineage>
        <taxon>Eukaryota</taxon>
        <taxon>Fungi</taxon>
        <taxon>Fungi incertae sedis</taxon>
        <taxon>Zoopagomycota</taxon>
        <taxon>Entomophthoromycotina</taxon>
        <taxon>Entomophthoromycetes</taxon>
        <taxon>Entomophthorales</taxon>
        <taxon>Entomophthoraceae</taxon>
        <taxon>Entomophthora</taxon>
    </lineage>
</organism>
<evidence type="ECO:0000313" key="1">
    <source>
        <dbReference type="EMBL" id="KAJ9074445.1"/>
    </source>
</evidence>
<dbReference type="EMBL" id="QTSX02002858">
    <property type="protein sequence ID" value="KAJ9074445.1"/>
    <property type="molecule type" value="Genomic_DNA"/>
</dbReference>
<gene>
    <name evidence="1" type="ORF">DSO57_1006406</name>
</gene>
<protein>
    <submittedName>
        <fullName evidence="1">Uncharacterized protein</fullName>
    </submittedName>
</protein>
<keyword evidence="2" id="KW-1185">Reference proteome</keyword>
<reference evidence="1" key="1">
    <citation type="submission" date="2022-04" db="EMBL/GenBank/DDBJ databases">
        <title>Genome of the entomopathogenic fungus Entomophthora muscae.</title>
        <authorList>
            <person name="Elya C."/>
            <person name="Lovett B.R."/>
            <person name="Lee E."/>
            <person name="Macias A.M."/>
            <person name="Hajek A.E."/>
            <person name="De Bivort B.L."/>
            <person name="Kasson M.T."/>
            <person name="De Fine Licht H.H."/>
            <person name="Stajich J.E."/>
        </authorList>
    </citation>
    <scope>NUCLEOTIDE SEQUENCE</scope>
    <source>
        <strain evidence="1">Berkeley</strain>
    </source>
</reference>
<evidence type="ECO:0000313" key="2">
    <source>
        <dbReference type="Proteomes" id="UP001165960"/>
    </source>
</evidence>
<accession>A0ACC2TIY5</accession>
<name>A0ACC2TIY5_9FUNG</name>
<sequence>MITVPIGSVIAGLNFGALAHQIGNLFPVKWVPDTDIAIRLIHVIRLVIGQLIQHSLCIL</sequence>
<dbReference type="Proteomes" id="UP001165960">
    <property type="component" value="Unassembled WGS sequence"/>
</dbReference>